<dbReference type="InterPro" id="IPR050273">
    <property type="entry name" value="GppA/Ppx_hydrolase"/>
</dbReference>
<keyword evidence="3" id="KW-1185">Reference proteome</keyword>
<dbReference type="Gene3D" id="3.30.420.150">
    <property type="entry name" value="Exopolyphosphatase. Domain 2"/>
    <property type="match status" value="1"/>
</dbReference>
<dbReference type="CDD" id="cd24052">
    <property type="entry name" value="ASKHA_NBD_HpPPX-GppA-like"/>
    <property type="match status" value="1"/>
</dbReference>
<dbReference type="OrthoDB" id="3698573at2"/>
<dbReference type="GO" id="GO:0006357">
    <property type="term" value="P:regulation of transcription by RNA polymerase II"/>
    <property type="evidence" value="ECO:0007669"/>
    <property type="project" value="TreeGrafter"/>
</dbReference>
<organism evidence="2 3">
    <name type="scientific">Altericroceibacterium spongiae</name>
    <dbReference type="NCBI Taxonomy" id="2320269"/>
    <lineage>
        <taxon>Bacteria</taxon>
        <taxon>Pseudomonadati</taxon>
        <taxon>Pseudomonadota</taxon>
        <taxon>Alphaproteobacteria</taxon>
        <taxon>Sphingomonadales</taxon>
        <taxon>Erythrobacteraceae</taxon>
        <taxon>Altericroceibacterium</taxon>
    </lineage>
</organism>
<dbReference type="AlphaFoldDB" id="A0A420ER32"/>
<reference evidence="2 3" key="1">
    <citation type="submission" date="2018-09" db="EMBL/GenBank/DDBJ databases">
        <title>Altererythrobacter spongiae sp. nov., isolated from a marine sponge.</title>
        <authorList>
            <person name="Zhuang L."/>
            <person name="Luo L."/>
        </authorList>
    </citation>
    <scope>NUCLEOTIDE SEQUENCE [LARGE SCALE GENOMIC DNA]</scope>
    <source>
        <strain evidence="2 3">HN-Y73</strain>
    </source>
</reference>
<dbReference type="PANTHER" id="PTHR30005:SF0">
    <property type="entry name" value="RETROGRADE REGULATION PROTEIN 2"/>
    <property type="match status" value="1"/>
</dbReference>
<sequence>MTRKSFSRSHQVREELPDRAVIDIGSNTVRMVVYGGPLRSPITWMNEKVSARLGRDLAETGLIPEKAAENALSALRRYHILLEDLGIKDVQTVATAAARDAENGPEFLDRVRAIGLSPRLLQGEEEARSSAAGVISAFPGAQGVVADLGGGSLELIAIENDETHHGCSLPLGTLRLPGLRKDGMDSFKTAIHKAFESAGWAAAHPGPLYMVGGTWRALANYALRRLGSPIIDPHGFILSTEEIDKIAKKVARSEPEDLAAIEGVSSSRAASLPDAAAMLRIMLSELRPDAVVFSAWGLREGLLYEQLSPEAKAQDPLLAGVTHFTASRGGTITRAAMLAGWSTDIARNTNHNTERLRLASTMFGLALSRIEPNLRQRYALDWALHKRWIGLTVADRAQLAAALLASCGQTEIPEEITSISDKESLSAAIAWGLAVRLCRRMGGGTRSSMLGSALRLEEDCLRLWFEESHADLAGDSVRKDLKGLANWLEVDADIRIGQPEPR</sequence>
<dbReference type="RefSeq" id="WP_120323052.1">
    <property type="nucleotide sequence ID" value="NZ_RAPF01000001.1"/>
</dbReference>
<dbReference type="Proteomes" id="UP000284395">
    <property type="component" value="Unassembled WGS sequence"/>
</dbReference>
<dbReference type="InterPro" id="IPR003695">
    <property type="entry name" value="Ppx_GppA_N"/>
</dbReference>
<dbReference type="Gene3D" id="1.10.3210.10">
    <property type="entry name" value="Hypothetical protein af1432"/>
    <property type="match status" value="1"/>
</dbReference>
<gene>
    <name evidence="2" type="ORF">D6851_01240</name>
</gene>
<dbReference type="SUPFAM" id="SSF53067">
    <property type="entry name" value="Actin-like ATPase domain"/>
    <property type="match status" value="2"/>
</dbReference>
<evidence type="ECO:0000313" key="2">
    <source>
        <dbReference type="EMBL" id="RKF23148.1"/>
    </source>
</evidence>
<dbReference type="Pfam" id="PF02541">
    <property type="entry name" value="Ppx-GppA"/>
    <property type="match status" value="1"/>
</dbReference>
<protein>
    <submittedName>
        <fullName evidence="2">Ppx/GppA family phosphatase</fullName>
    </submittedName>
</protein>
<name>A0A420ER32_9SPHN</name>
<feature type="domain" description="Ppx/GppA phosphatase N-terminal" evidence="1">
    <location>
        <begin position="46"/>
        <end position="307"/>
    </location>
</feature>
<dbReference type="InterPro" id="IPR043129">
    <property type="entry name" value="ATPase_NBD"/>
</dbReference>
<dbReference type="EMBL" id="RAPF01000001">
    <property type="protein sequence ID" value="RKF23148.1"/>
    <property type="molecule type" value="Genomic_DNA"/>
</dbReference>
<accession>A0A420ER32</accession>
<dbReference type="PANTHER" id="PTHR30005">
    <property type="entry name" value="EXOPOLYPHOSPHATASE"/>
    <property type="match status" value="1"/>
</dbReference>
<proteinExistence type="predicted"/>
<evidence type="ECO:0000313" key="3">
    <source>
        <dbReference type="Proteomes" id="UP000284395"/>
    </source>
</evidence>
<evidence type="ECO:0000259" key="1">
    <source>
        <dbReference type="Pfam" id="PF02541"/>
    </source>
</evidence>
<dbReference type="Gene3D" id="3.30.420.40">
    <property type="match status" value="1"/>
</dbReference>
<comment type="caution">
    <text evidence="2">The sequence shown here is derived from an EMBL/GenBank/DDBJ whole genome shotgun (WGS) entry which is preliminary data.</text>
</comment>